<evidence type="ECO:0000313" key="7">
    <source>
        <dbReference type="Proteomes" id="UP001157034"/>
    </source>
</evidence>
<evidence type="ECO:0000256" key="1">
    <source>
        <dbReference type="ARBA" id="ARBA00006739"/>
    </source>
</evidence>
<dbReference type="Proteomes" id="UP001157034">
    <property type="component" value="Unassembled WGS sequence"/>
</dbReference>
<dbReference type="Gene3D" id="3.90.550.10">
    <property type="entry name" value="Spore Coat Polysaccharide Biosynthesis Protein SpsA, Chain A"/>
    <property type="match status" value="1"/>
</dbReference>
<dbReference type="InterPro" id="IPR039528">
    <property type="entry name" value="DPM1-like"/>
</dbReference>
<dbReference type="InterPro" id="IPR001173">
    <property type="entry name" value="Glyco_trans_2-like"/>
</dbReference>
<evidence type="ECO:0000256" key="2">
    <source>
        <dbReference type="ARBA" id="ARBA00022676"/>
    </source>
</evidence>
<dbReference type="SUPFAM" id="SSF53448">
    <property type="entry name" value="Nucleotide-diphospho-sugar transferases"/>
    <property type="match status" value="1"/>
</dbReference>
<feature type="region of interest" description="Disordered" evidence="4">
    <location>
        <begin position="149"/>
        <end position="194"/>
    </location>
</feature>
<keyword evidence="2" id="KW-0328">Glycosyltransferase</keyword>
<evidence type="ECO:0000259" key="5">
    <source>
        <dbReference type="Pfam" id="PF00535"/>
    </source>
</evidence>
<feature type="compositionally biased region" description="Low complexity" evidence="4">
    <location>
        <begin position="162"/>
        <end position="194"/>
    </location>
</feature>
<protein>
    <recommendedName>
        <fullName evidence="5">Glycosyltransferase 2-like domain-containing protein</fullName>
    </recommendedName>
</protein>
<dbReference type="PANTHER" id="PTHR43398">
    <property type="entry name" value="DOLICHOL-PHOSPHATE MANNOSYLTRANSFERASE SUBUNIT 1"/>
    <property type="match status" value="1"/>
</dbReference>
<name>A0ABQ6K112_9MICO</name>
<dbReference type="InterPro" id="IPR029044">
    <property type="entry name" value="Nucleotide-diphossugar_trans"/>
</dbReference>
<comment type="similarity">
    <text evidence="1">Belongs to the glycosyltransferase 2 family.</text>
</comment>
<sequence length="194" mass="20194">MVPGSAPARTVVIIPTFDEIENLEGAVAAVFTADPHVAILVVDDDSPDGTGALADRLAAADPRVTVLHRTERAGLGQAYLAGFRTALAAGHEVLVEMDADGSHPASALPALLARLDAADRPGVVIGSRWVAGGEVVDWPARRRWLSEGRTRTRGSPCASGCATRPPATARTAPRPSAPSRWTTCTRTATASRST</sequence>
<dbReference type="Pfam" id="PF00535">
    <property type="entry name" value="Glycos_transf_2"/>
    <property type="match status" value="1"/>
</dbReference>
<comment type="caution">
    <text evidence="6">The sequence shown here is derived from an EMBL/GenBank/DDBJ whole genome shotgun (WGS) entry which is preliminary data.</text>
</comment>
<accession>A0ABQ6K112</accession>
<keyword evidence="3" id="KW-0808">Transferase</keyword>
<keyword evidence="7" id="KW-1185">Reference proteome</keyword>
<dbReference type="PANTHER" id="PTHR43398:SF1">
    <property type="entry name" value="DOLICHOL-PHOSPHATE MANNOSYLTRANSFERASE SUBUNIT 1"/>
    <property type="match status" value="1"/>
</dbReference>
<feature type="domain" description="Glycosyltransferase 2-like" evidence="5">
    <location>
        <begin position="12"/>
        <end position="151"/>
    </location>
</feature>
<dbReference type="EMBL" id="BSVB01000001">
    <property type="protein sequence ID" value="GMA94287.1"/>
    <property type="molecule type" value="Genomic_DNA"/>
</dbReference>
<reference evidence="7" key="1">
    <citation type="journal article" date="2019" name="Int. J. Syst. Evol. Microbiol.">
        <title>The Global Catalogue of Microorganisms (GCM) 10K type strain sequencing project: providing services to taxonomists for standard genome sequencing and annotation.</title>
        <authorList>
            <consortium name="The Broad Institute Genomics Platform"/>
            <consortium name="The Broad Institute Genome Sequencing Center for Infectious Disease"/>
            <person name="Wu L."/>
            <person name="Ma J."/>
        </authorList>
    </citation>
    <scope>NUCLEOTIDE SEQUENCE [LARGE SCALE GENOMIC DNA]</scope>
    <source>
        <strain evidence="7">NBRC 108894</strain>
    </source>
</reference>
<proteinExistence type="inferred from homology"/>
<evidence type="ECO:0000256" key="4">
    <source>
        <dbReference type="SAM" id="MobiDB-lite"/>
    </source>
</evidence>
<evidence type="ECO:0000256" key="3">
    <source>
        <dbReference type="ARBA" id="ARBA00022679"/>
    </source>
</evidence>
<gene>
    <name evidence="6" type="ORF">GCM10025881_11110</name>
</gene>
<evidence type="ECO:0000313" key="6">
    <source>
        <dbReference type="EMBL" id="GMA94287.1"/>
    </source>
</evidence>
<organism evidence="6 7">
    <name type="scientific">Pseudolysinimonas kribbensis</name>
    <dbReference type="NCBI Taxonomy" id="433641"/>
    <lineage>
        <taxon>Bacteria</taxon>
        <taxon>Bacillati</taxon>
        <taxon>Actinomycetota</taxon>
        <taxon>Actinomycetes</taxon>
        <taxon>Micrococcales</taxon>
        <taxon>Microbacteriaceae</taxon>
        <taxon>Pseudolysinimonas</taxon>
    </lineage>
</organism>